<dbReference type="PANTHER" id="PTHR43408:SF1">
    <property type="entry name" value="FMN REDUCTASE (NADPH)"/>
    <property type="match status" value="1"/>
</dbReference>
<keyword evidence="3 5" id="KW-0560">Oxidoreductase</keyword>
<dbReference type="Pfam" id="PF03358">
    <property type="entry name" value="FMN_red"/>
    <property type="match status" value="1"/>
</dbReference>
<dbReference type="NCBIfam" id="TIGR03567">
    <property type="entry name" value="FMN_reduc_SsuE"/>
    <property type="match status" value="1"/>
</dbReference>
<comment type="caution">
    <text evidence="5">The sequence shown here is derived from an EMBL/GenBank/DDBJ whole genome shotgun (WGS) entry which is preliminary data.</text>
</comment>
<dbReference type="EC" id="1.5.1.38" evidence="5"/>
<dbReference type="InterPro" id="IPR029039">
    <property type="entry name" value="Flavoprotein-like_sf"/>
</dbReference>
<dbReference type="InterPro" id="IPR005025">
    <property type="entry name" value="FMN_Rdtase-like_dom"/>
</dbReference>
<organism evidence="5 6">
    <name type="scientific">Cohnella fermenti</name>
    <dbReference type="NCBI Taxonomy" id="2565925"/>
    <lineage>
        <taxon>Bacteria</taxon>
        <taxon>Bacillati</taxon>
        <taxon>Bacillota</taxon>
        <taxon>Bacilli</taxon>
        <taxon>Bacillales</taxon>
        <taxon>Paenibacillaceae</taxon>
        <taxon>Cohnella</taxon>
    </lineage>
</organism>
<dbReference type="PANTHER" id="PTHR43408">
    <property type="entry name" value="FMN REDUCTASE (NADPH)"/>
    <property type="match status" value="1"/>
</dbReference>
<dbReference type="OrthoDB" id="1643408at2"/>
<evidence type="ECO:0000313" key="5">
    <source>
        <dbReference type="EMBL" id="THF73189.1"/>
    </source>
</evidence>
<dbReference type="EMBL" id="SSOB01000061">
    <property type="protein sequence ID" value="THF73189.1"/>
    <property type="molecule type" value="Genomic_DNA"/>
</dbReference>
<keyword evidence="2" id="KW-0288">FMN</keyword>
<dbReference type="GO" id="GO:0052873">
    <property type="term" value="F:FMN reductase (NADPH) activity"/>
    <property type="evidence" value="ECO:0007669"/>
    <property type="project" value="UniProtKB-EC"/>
</dbReference>
<evidence type="ECO:0000256" key="3">
    <source>
        <dbReference type="ARBA" id="ARBA00023002"/>
    </source>
</evidence>
<dbReference type="Proteomes" id="UP000310636">
    <property type="component" value="Unassembled WGS sequence"/>
</dbReference>
<dbReference type="SUPFAM" id="SSF52218">
    <property type="entry name" value="Flavoproteins"/>
    <property type="match status" value="1"/>
</dbReference>
<evidence type="ECO:0000256" key="1">
    <source>
        <dbReference type="ARBA" id="ARBA00022630"/>
    </source>
</evidence>
<dbReference type="AlphaFoldDB" id="A0A4V3WDR7"/>
<dbReference type="GO" id="GO:0046306">
    <property type="term" value="P:alkanesulfonate catabolic process"/>
    <property type="evidence" value="ECO:0007669"/>
    <property type="project" value="InterPro"/>
</dbReference>
<keyword evidence="6" id="KW-1185">Reference proteome</keyword>
<dbReference type="InterPro" id="IPR051814">
    <property type="entry name" value="NAD(P)H-dep_FMN_reductase"/>
</dbReference>
<proteinExistence type="predicted"/>
<evidence type="ECO:0000313" key="6">
    <source>
        <dbReference type="Proteomes" id="UP000310636"/>
    </source>
</evidence>
<dbReference type="Gene3D" id="3.40.50.360">
    <property type="match status" value="1"/>
</dbReference>
<reference evidence="5 6" key="1">
    <citation type="submission" date="2019-04" db="EMBL/GenBank/DDBJ databases">
        <title>Cohnella sp. nov. isolated from preserved vegetables.</title>
        <authorList>
            <person name="Lin S.-Y."/>
            <person name="Hung M.-H."/>
            <person name="Young C.-C."/>
        </authorList>
    </citation>
    <scope>NUCLEOTIDE SEQUENCE [LARGE SCALE GENOMIC DNA]</scope>
    <source>
        <strain evidence="5 6">CC-MHH1044</strain>
    </source>
</reference>
<gene>
    <name evidence="5" type="primary">ssuE</name>
    <name evidence="5" type="ORF">E6C55_30390</name>
</gene>
<keyword evidence="1" id="KW-0285">Flavoprotein</keyword>
<name>A0A4V3WDR7_9BACL</name>
<evidence type="ECO:0000256" key="2">
    <source>
        <dbReference type="ARBA" id="ARBA00022643"/>
    </source>
</evidence>
<sequence length="183" mass="19421">MAKVVVLIGNPSAKSRLNGVVDRVKSRLGDTDLDVSTISVRDLPAEDLLFANFGSEAIQAANKTVAEADAVVIATPVYKASFPGALKAYIDLLPQKGLENKIVLPIAIGGTIAHLLSIDFAMKPVLSTMAPRNILGGVFVIDSQVTWNDDGTASLADEIAARVDGAVDLLVQEVRWQTREARA</sequence>
<feature type="domain" description="NADPH-dependent FMN reductase-like" evidence="4">
    <location>
        <begin position="3"/>
        <end position="144"/>
    </location>
</feature>
<dbReference type="InterPro" id="IPR020048">
    <property type="entry name" value="NADPH-dep_FMN_reduc_SsuE"/>
</dbReference>
<accession>A0A4V3WDR7</accession>
<evidence type="ECO:0000259" key="4">
    <source>
        <dbReference type="Pfam" id="PF03358"/>
    </source>
</evidence>
<protein>
    <submittedName>
        <fullName evidence="5">NADPH-dependent FMN reductase</fullName>
        <ecNumber evidence="5">1.5.1.38</ecNumber>
    </submittedName>
</protein>